<dbReference type="PRINTS" id="PR00368">
    <property type="entry name" value="FADPNR"/>
</dbReference>
<dbReference type="RefSeq" id="WP_155671899.1">
    <property type="nucleotide sequence ID" value="NZ_WOCA01000032.1"/>
</dbReference>
<evidence type="ECO:0000313" key="3">
    <source>
        <dbReference type="Proteomes" id="UP000469125"/>
    </source>
</evidence>
<protein>
    <submittedName>
        <fullName evidence="2">FAD-dependent oxidoreductase</fullName>
    </submittedName>
</protein>
<reference evidence="2 3" key="1">
    <citation type="submission" date="2019-11" db="EMBL/GenBank/DDBJ databases">
        <authorList>
            <person name="Li X."/>
        </authorList>
    </citation>
    <scope>NUCLEOTIDE SEQUENCE [LARGE SCALE GENOMIC DNA]</scope>
    <source>
        <strain evidence="2 3">L9</strain>
    </source>
</reference>
<gene>
    <name evidence="2" type="ORF">GMD78_20745</name>
</gene>
<evidence type="ECO:0000259" key="1">
    <source>
        <dbReference type="Pfam" id="PF01593"/>
    </source>
</evidence>
<name>A0A6N8FMS2_9BACI</name>
<dbReference type="PANTHER" id="PTHR42923:SF3">
    <property type="entry name" value="PROTOPORPHYRINOGEN OXIDASE"/>
    <property type="match status" value="1"/>
</dbReference>
<accession>A0A6N8FMS2</accession>
<dbReference type="InterPro" id="IPR050464">
    <property type="entry name" value="Zeta_carotene_desat/Oxidored"/>
</dbReference>
<sequence>MKKHWDVVIIGSGLAGYVAANYLGKGNVDILLVEKGKHFGGRAKTDTINNQYFNMGPHALYKNGKAKGVLEELGIQLQGKAPKVGGLLCNESQNFYAPFSPFGILRTDLLNWRQRLEWIRAIFRLKNIKVDSLENKTFQQWVLQISSAEPIQSLLFTLGRLATYSNEPNNVSAKVIVQHLQFVLGGVLYLDYGWQTIIDQLHNQAITNRVQIQNQTNVKQIKIIENNSFEVHLTNHIIHTKRILYTGNPQELYQLLPKEGTSHTHFLTDLVPIRAATLDIALRELSQPTRLFAMGVDQPFYYSLHSKYAKLSKDGNSHVLHVLKYHQSTEEIDAKIVKQELESFLERIQPGWRNYEITSRFLPNITVNQRLPRIGEECLFKKTETPIPNFFIAGDWASPNLILSEAAITTGKQSAMEILEGLDAN</sequence>
<organism evidence="2 3">
    <name type="scientific">Ornithinibacillus caprae</name>
    <dbReference type="NCBI Taxonomy" id="2678566"/>
    <lineage>
        <taxon>Bacteria</taxon>
        <taxon>Bacillati</taxon>
        <taxon>Bacillota</taxon>
        <taxon>Bacilli</taxon>
        <taxon>Bacillales</taxon>
        <taxon>Bacillaceae</taxon>
        <taxon>Ornithinibacillus</taxon>
    </lineage>
</organism>
<dbReference type="Proteomes" id="UP000469125">
    <property type="component" value="Unassembled WGS sequence"/>
</dbReference>
<keyword evidence="3" id="KW-1185">Reference proteome</keyword>
<evidence type="ECO:0000313" key="2">
    <source>
        <dbReference type="EMBL" id="MUK90785.1"/>
    </source>
</evidence>
<dbReference type="AlphaFoldDB" id="A0A6N8FMS2"/>
<dbReference type="Gene3D" id="3.90.660.50">
    <property type="match status" value="1"/>
</dbReference>
<dbReference type="PANTHER" id="PTHR42923">
    <property type="entry name" value="PROTOPORPHYRINOGEN OXIDASE"/>
    <property type="match status" value="1"/>
</dbReference>
<comment type="caution">
    <text evidence="2">The sequence shown here is derived from an EMBL/GenBank/DDBJ whole genome shotgun (WGS) entry which is preliminary data.</text>
</comment>
<dbReference type="SUPFAM" id="SSF51905">
    <property type="entry name" value="FAD/NAD(P)-binding domain"/>
    <property type="match status" value="1"/>
</dbReference>
<feature type="domain" description="Amine oxidase" evidence="1">
    <location>
        <begin position="14"/>
        <end position="419"/>
    </location>
</feature>
<proteinExistence type="predicted"/>
<dbReference type="InterPro" id="IPR002937">
    <property type="entry name" value="Amino_oxidase"/>
</dbReference>
<dbReference type="Pfam" id="PF01593">
    <property type="entry name" value="Amino_oxidase"/>
    <property type="match status" value="1"/>
</dbReference>
<dbReference type="EMBL" id="WOCA01000032">
    <property type="protein sequence ID" value="MUK90785.1"/>
    <property type="molecule type" value="Genomic_DNA"/>
</dbReference>
<dbReference type="InterPro" id="IPR036188">
    <property type="entry name" value="FAD/NAD-bd_sf"/>
</dbReference>
<dbReference type="GO" id="GO:0016491">
    <property type="term" value="F:oxidoreductase activity"/>
    <property type="evidence" value="ECO:0007669"/>
    <property type="project" value="InterPro"/>
</dbReference>
<dbReference type="Gene3D" id="3.50.50.60">
    <property type="entry name" value="FAD/NAD(P)-binding domain"/>
    <property type="match status" value="1"/>
</dbReference>